<dbReference type="EMBL" id="SBLB01000006">
    <property type="protein sequence ID" value="RYC68217.1"/>
    <property type="molecule type" value="Genomic_DNA"/>
</dbReference>
<keyword evidence="2" id="KW-1185">Reference proteome</keyword>
<reference evidence="1 2" key="1">
    <citation type="submission" date="2019-01" db="EMBL/GenBank/DDBJ databases">
        <title>Spirosoma flava sp. nov., a propanil-degrading bacterium isolated from herbicide-contaminated soil.</title>
        <authorList>
            <person name="Zhang L."/>
            <person name="Jiang J.-D."/>
        </authorList>
    </citation>
    <scope>NUCLEOTIDE SEQUENCE [LARGE SCALE GENOMIC DNA]</scope>
    <source>
        <strain evidence="1 2">TY50</strain>
    </source>
</reference>
<organism evidence="1 2">
    <name type="scientific">Spirosoma sordidisoli</name>
    <dbReference type="NCBI Taxonomy" id="2502893"/>
    <lineage>
        <taxon>Bacteria</taxon>
        <taxon>Pseudomonadati</taxon>
        <taxon>Bacteroidota</taxon>
        <taxon>Cytophagia</taxon>
        <taxon>Cytophagales</taxon>
        <taxon>Cytophagaceae</taxon>
        <taxon>Spirosoma</taxon>
    </lineage>
</organism>
<name>A0A4Q2UG01_9BACT</name>
<proteinExistence type="predicted"/>
<evidence type="ECO:0000313" key="1">
    <source>
        <dbReference type="EMBL" id="RYC68217.1"/>
    </source>
</evidence>
<dbReference type="Proteomes" id="UP000290407">
    <property type="component" value="Unassembled WGS sequence"/>
</dbReference>
<gene>
    <name evidence="1" type="ORF">EQG79_22480</name>
</gene>
<dbReference type="AlphaFoldDB" id="A0A4Q2UG01"/>
<comment type="caution">
    <text evidence="1">The sequence shown here is derived from an EMBL/GenBank/DDBJ whole genome shotgun (WGS) entry which is preliminary data.</text>
</comment>
<sequence>METVEEILIQYQTILSLENDGFVMYEFNITHLNYYLTSEKTKSVLGFGINKEFRGGDGPSLDYAVRYSGFSAGVYHEAVENLLIPLVEKHLSMNYGELKITHTIPFNLTTGNFLAAWEAMNTFAAIDLRNNLSTLQELAEMFRKQITLHIEPFWRQYADLQFINNEIIDKVHDDDLGNYLGGMAPFKKLIIMKLCNNAGYDGFSESYQSRIAKAVIEQGRDEYVPYLNLVNELMVSLDSI</sequence>
<protein>
    <submittedName>
        <fullName evidence="1">Uncharacterized protein</fullName>
    </submittedName>
</protein>
<dbReference type="RefSeq" id="WP_129604244.1">
    <property type="nucleotide sequence ID" value="NZ_SBLB01000006.1"/>
</dbReference>
<accession>A0A4Q2UG01</accession>
<evidence type="ECO:0000313" key="2">
    <source>
        <dbReference type="Proteomes" id="UP000290407"/>
    </source>
</evidence>